<dbReference type="InterPro" id="IPR002208">
    <property type="entry name" value="SecY/SEC61-alpha"/>
</dbReference>
<evidence type="ECO:0000256" key="13">
    <source>
        <dbReference type="RuleBase" id="RU004349"/>
    </source>
</evidence>
<evidence type="ECO:0000256" key="7">
    <source>
        <dbReference type="ARBA" id="ARBA00023010"/>
    </source>
</evidence>
<evidence type="ECO:0000256" key="1">
    <source>
        <dbReference type="ARBA" id="ARBA00004141"/>
    </source>
</evidence>
<dbReference type="Proteomes" id="UP000697710">
    <property type="component" value="Unassembled WGS sequence"/>
</dbReference>
<proteinExistence type="inferred from homology"/>
<evidence type="ECO:0000256" key="8">
    <source>
        <dbReference type="ARBA" id="ARBA00023136"/>
    </source>
</evidence>
<dbReference type="AlphaFoldDB" id="A0A956LXM7"/>
<feature type="transmembrane region" description="Helical" evidence="10">
    <location>
        <begin position="262"/>
        <end position="283"/>
    </location>
</feature>
<accession>A0A956LXM7</accession>
<evidence type="ECO:0000256" key="11">
    <source>
        <dbReference type="RuleBase" id="RU000537"/>
    </source>
</evidence>
<gene>
    <name evidence="10 14" type="primary">secY</name>
    <name evidence="14" type="ORF">KC729_06775</name>
</gene>
<comment type="caution">
    <text evidence="10">Lacks conserved residue(s) required for the propagation of feature annotation.</text>
</comment>
<dbReference type="PANTHER" id="PTHR10906">
    <property type="entry name" value="SECY/SEC61-ALPHA FAMILY MEMBER"/>
    <property type="match status" value="1"/>
</dbReference>
<evidence type="ECO:0000256" key="6">
    <source>
        <dbReference type="ARBA" id="ARBA00022989"/>
    </source>
</evidence>
<feature type="transmembrane region" description="Helical" evidence="10">
    <location>
        <begin position="393"/>
        <end position="411"/>
    </location>
</feature>
<dbReference type="FunFam" id="1.10.3370.10:FF:000001">
    <property type="entry name" value="Preprotein translocase subunit SecY"/>
    <property type="match status" value="1"/>
</dbReference>
<dbReference type="PIRSF" id="PIRSF004557">
    <property type="entry name" value="SecY"/>
    <property type="match status" value="1"/>
</dbReference>
<name>A0A956LXM7_UNCEI</name>
<dbReference type="NCBIfam" id="TIGR00967">
    <property type="entry name" value="3a0501s007"/>
    <property type="match status" value="1"/>
</dbReference>
<dbReference type="InterPro" id="IPR023201">
    <property type="entry name" value="SecY_dom_sf"/>
</dbReference>
<dbReference type="GO" id="GO:0065002">
    <property type="term" value="P:intracellular protein transmembrane transport"/>
    <property type="evidence" value="ECO:0007669"/>
    <property type="project" value="UniProtKB-UniRule"/>
</dbReference>
<comment type="caution">
    <text evidence="14">The sequence shown here is derived from an EMBL/GenBank/DDBJ whole genome shotgun (WGS) entry which is preliminary data.</text>
</comment>
<keyword evidence="10" id="KW-1003">Cell membrane</keyword>
<keyword evidence="4 10" id="KW-0812">Transmembrane</keyword>
<comment type="function">
    <text evidence="10 11">The central subunit of the protein translocation channel SecYEG. Consists of two halves formed by TMs 1-5 and 6-10. These two domains form a lateral gate at the front which open onto the bilayer between TMs 2 and 7, and are clamped together by SecE at the back. The channel is closed by both a pore ring composed of hydrophobic SecY resides and a short helix (helix 2A) on the extracellular side of the membrane which forms a plug. The plug probably moves laterally to allow the channel to open. The ring and the pore may move independently.</text>
</comment>
<evidence type="ECO:0000256" key="4">
    <source>
        <dbReference type="ARBA" id="ARBA00022692"/>
    </source>
</evidence>
<evidence type="ECO:0000313" key="15">
    <source>
        <dbReference type="Proteomes" id="UP000697710"/>
    </source>
</evidence>
<evidence type="ECO:0000256" key="10">
    <source>
        <dbReference type="HAMAP-Rule" id="MF_01465"/>
    </source>
</evidence>
<dbReference type="Pfam" id="PF00344">
    <property type="entry name" value="SecY"/>
    <property type="match status" value="1"/>
</dbReference>
<feature type="transmembrane region" description="Helical" evidence="10">
    <location>
        <begin position="216"/>
        <end position="234"/>
    </location>
</feature>
<evidence type="ECO:0000256" key="3">
    <source>
        <dbReference type="ARBA" id="ARBA00022448"/>
    </source>
</evidence>
<feature type="transmembrane region" description="Helical" evidence="10">
    <location>
        <begin position="363"/>
        <end position="387"/>
    </location>
</feature>
<dbReference type="PROSITE" id="PS00756">
    <property type="entry name" value="SECY_2"/>
    <property type="match status" value="1"/>
</dbReference>
<dbReference type="GO" id="GO:0005886">
    <property type="term" value="C:plasma membrane"/>
    <property type="evidence" value="ECO:0007669"/>
    <property type="project" value="UniProtKB-SubCell"/>
</dbReference>
<comment type="subcellular location">
    <subcellularLocation>
        <location evidence="10">Cell membrane</location>
        <topology evidence="10">Multi-pass membrane protein</topology>
    </subcellularLocation>
    <subcellularLocation>
        <location evidence="1 12">Membrane</location>
        <topology evidence="1 12">Multi-pass membrane protein</topology>
    </subcellularLocation>
</comment>
<feature type="transmembrane region" description="Helical" evidence="10">
    <location>
        <begin position="308"/>
        <end position="331"/>
    </location>
</feature>
<dbReference type="SUPFAM" id="SSF103491">
    <property type="entry name" value="Preprotein translocase SecY subunit"/>
    <property type="match status" value="1"/>
</dbReference>
<reference evidence="14" key="1">
    <citation type="submission" date="2020-04" db="EMBL/GenBank/DDBJ databases">
        <authorList>
            <person name="Zhang T."/>
        </authorList>
    </citation>
    <scope>NUCLEOTIDE SEQUENCE</scope>
    <source>
        <strain evidence="14">HKST-UBA01</strain>
    </source>
</reference>
<dbReference type="GO" id="GO:0043952">
    <property type="term" value="P:protein transport by the Sec complex"/>
    <property type="evidence" value="ECO:0007669"/>
    <property type="project" value="UniProtKB-UniRule"/>
</dbReference>
<dbReference type="GO" id="GO:0006605">
    <property type="term" value="P:protein targeting"/>
    <property type="evidence" value="ECO:0007669"/>
    <property type="project" value="UniProtKB-UniRule"/>
</dbReference>
<protein>
    <recommendedName>
        <fullName evidence="9 10">Protein translocase subunit SecY</fullName>
    </recommendedName>
</protein>
<feature type="transmembrane region" description="Helical" evidence="10">
    <location>
        <begin position="179"/>
        <end position="196"/>
    </location>
</feature>
<dbReference type="Gene3D" id="1.10.3370.10">
    <property type="entry name" value="SecY subunit domain"/>
    <property type="match status" value="1"/>
</dbReference>
<feature type="transmembrane region" description="Helical" evidence="10">
    <location>
        <begin position="151"/>
        <end position="172"/>
    </location>
</feature>
<dbReference type="EMBL" id="JAGQHR010000153">
    <property type="protein sequence ID" value="MCA9727369.1"/>
    <property type="molecule type" value="Genomic_DNA"/>
</dbReference>
<reference evidence="14" key="2">
    <citation type="journal article" date="2021" name="Microbiome">
        <title>Successional dynamics and alternative stable states in a saline activated sludge microbial community over 9 years.</title>
        <authorList>
            <person name="Wang Y."/>
            <person name="Ye J."/>
            <person name="Ju F."/>
            <person name="Liu L."/>
            <person name="Boyd J.A."/>
            <person name="Deng Y."/>
            <person name="Parks D.H."/>
            <person name="Jiang X."/>
            <person name="Yin X."/>
            <person name="Woodcroft B.J."/>
            <person name="Tyson G.W."/>
            <person name="Hugenholtz P."/>
            <person name="Polz M.F."/>
            <person name="Zhang T."/>
        </authorList>
    </citation>
    <scope>NUCLEOTIDE SEQUENCE</scope>
    <source>
        <strain evidence="14">HKST-UBA01</strain>
    </source>
</reference>
<dbReference type="InterPro" id="IPR030659">
    <property type="entry name" value="SecY_CS"/>
</dbReference>
<evidence type="ECO:0000256" key="5">
    <source>
        <dbReference type="ARBA" id="ARBA00022927"/>
    </source>
</evidence>
<sequence>MFGAIQTAFQIPELKRRLLWTMGLLVVYRLGSHVPTAGVNGDALTAFFNQQGGGGLFGLYDLFAGGNFRKATIFALGIMPYISASIILQLFGAVIPYFERLRKEEEGRKRITQYTRYGTVALAAVQALGIAFFLENLNAQTGRLVVPHPGLGFRLLTVLTLTAGTIFVMWLGEMITERGVGNGISLIIMIGIVARFPIEVLNTIRAVQQRTLSPVLMAAILIGMVAITAFVVWVNNAQRRVPVQYARRVVGRKMYGGQTTHLPLRVITAGVIPIIFAQSIIIFPSTLGSFFPDVDAVQNVIRYFQPGAALYIILYSILIIFFTYFYTAIVFNPVDIAENMKKYGGFIPGIQPGKHTADYLDKILLRITLPGAIFLALIAVLPDLLIYKAHVPFYFGGTSLLIIVSVGLDTLKQIESHLLMRHYDGFMKKGRMRAQGLRSR</sequence>
<keyword evidence="7 10" id="KW-0811">Translocation</keyword>
<dbReference type="PROSITE" id="PS00755">
    <property type="entry name" value="SECY_1"/>
    <property type="match status" value="1"/>
</dbReference>
<comment type="subunit">
    <text evidence="10">Component of the Sec protein translocase complex. Heterotrimer consisting of SecY, SecE and SecG subunits. The heterotrimers can form oligomers, although 1 heterotrimer is thought to be able to translocate proteins. Interacts with the ribosome. Interacts with SecDF, and other proteins may be involved. Interacts with SecA.</text>
</comment>
<keyword evidence="8 10" id="KW-0472">Membrane</keyword>
<keyword evidence="6 10" id="KW-1133">Transmembrane helix</keyword>
<comment type="similarity">
    <text evidence="2 10 13">Belongs to the SecY/SEC61-alpha family.</text>
</comment>
<evidence type="ECO:0000256" key="12">
    <source>
        <dbReference type="RuleBase" id="RU003484"/>
    </source>
</evidence>
<dbReference type="HAMAP" id="MF_01465">
    <property type="entry name" value="SecY"/>
    <property type="match status" value="1"/>
</dbReference>
<feature type="transmembrane region" description="Helical" evidence="10">
    <location>
        <begin position="73"/>
        <end position="98"/>
    </location>
</feature>
<dbReference type="PRINTS" id="PR00303">
    <property type="entry name" value="SECYTRNLCASE"/>
</dbReference>
<evidence type="ECO:0000256" key="9">
    <source>
        <dbReference type="ARBA" id="ARBA00039733"/>
    </source>
</evidence>
<dbReference type="InterPro" id="IPR026593">
    <property type="entry name" value="SecY"/>
</dbReference>
<evidence type="ECO:0000256" key="2">
    <source>
        <dbReference type="ARBA" id="ARBA00005751"/>
    </source>
</evidence>
<feature type="transmembrane region" description="Helical" evidence="10">
    <location>
        <begin position="119"/>
        <end position="139"/>
    </location>
</feature>
<organism evidence="14 15">
    <name type="scientific">Eiseniibacteriota bacterium</name>
    <dbReference type="NCBI Taxonomy" id="2212470"/>
    <lineage>
        <taxon>Bacteria</taxon>
        <taxon>Candidatus Eiseniibacteriota</taxon>
    </lineage>
</organism>
<evidence type="ECO:0000313" key="14">
    <source>
        <dbReference type="EMBL" id="MCA9727369.1"/>
    </source>
</evidence>
<keyword evidence="3 10" id="KW-0813">Transport</keyword>
<keyword evidence="5 10" id="KW-0653">Protein transport</keyword>